<evidence type="ECO:0000259" key="1">
    <source>
        <dbReference type="PROSITE" id="PS51831"/>
    </source>
</evidence>
<evidence type="ECO:0000313" key="3">
    <source>
        <dbReference type="Proteomes" id="UP000075391"/>
    </source>
</evidence>
<dbReference type="Pfam" id="PF01966">
    <property type="entry name" value="HD"/>
    <property type="match status" value="1"/>
</dbReference>
<accession>A0A150WV43</accession>
<gene>
    <name evidence="2" type="ORF">AZI85_14870</name>
</gene>
<dbReference type="InterPro" id="IPR003607">
    <property type="entry name" value="HD/PDEase_dom"/>
</dbReference>
<dbReference type="PANTHER" id="PTHR33594:SF1">
    <property type="entry name" value="HD_PDEASE DOMAIN-CONTAINING PROTEIN"/>
    <property type="match status" value="1"/>
</dbReference>
<dbReference type="InterPro" id="IPR006674">
    <property type="entry name" value="HD_domain"/>
</dbReference>
<name>A0A150WV43_BDEBC</name>
<comment type="caution">
    <text evidence="2">The sequence shown here is derived from an EMBL/GenBank/DDBJ whole genome shotgun (WGS) entry which is preliminary data.</text>
</comment>
<dbReference type="Proteomes" id="UP000075391">
    <property type="component" value="Unassembled WGS sequence"/>
</dbReference>
<organism evidence="2 3">
    <name type="scientific">Bdellovibrio bacteriovorus</name>
    <dbReference type="NCBI Taxonomy" id="959"/>
    <lineage>
        <taxon>Bacteria</taxon>
        <taxon>Pseudomonadati</taxon>
        <taxon>Bdellovibrionota</taxon>
        <taxon>Bdellovibrionia</taxon>
        <taxon>Bdellovibrionales</taxon>
        <taxon>Pseudobdellovibrionaceae</taxon>
        <taxon>Bdellovibrio</taxon>
    </lineage>
</organism>
<keyword evidence="2" id="KW-0378">Hydrolase</keyword>
<dbReference type="PANTHER" id="PTHR33594">
    <property type="entry name" value="SUPERFAMILY HYDROLASE, PUTATIVE (AFU_ORTHOLOGUE AFUA_1G03035)-RELATED"/>
    <property type="match status" value="1"/>
</dbReference>
<sequence length="218" mass="25120">MENHTPTILDEKKWFQLFSNKARVLYPPTDPAHDYLHIMRVVNTAKNLCLHEKADWNVVLPAAFFHDYINVPKGDPRRPYASQLSAEAAIEYLKSVGYPEQYYEAIRHAIEAHSYSANIKATTLEAQIVQDADRLDSLGAIGIARCFATSTMMSRPFYAEEDPWAQSRSLDDKSYGIDHFFQKLFKLVDHLNTPTAKKEGEHRIAFIKTYLEQIKREI</sequence>
<dbReference type="RefSeq" id="WP_063243069.1">
    <property type="nucleotide sequence ID" value="NZ_LUKF01000003.1"/>
</dbReference>
<dbReference type="SMART" id="SM00471">
    <property type="entry name" value="HDc"/>
    <property type="match status" value="1"/>
</dbReference>
<protein>
    <submittedName>
        <fullName evidence="2">Hydrolase</fullName>
    </submittedName>
</protein>
<dbReference type="PROSITE" id="PS51831">
    <property type="entry name" value="HD"/>
    <property type="match status" value="1"/>
</dbReference>
<dbReference type="EMBL" id="LUKF01000003">
    <property type="protein sequence ID" value="KYG70162.1"/>
    <property type="molecule type" value="Genomic_DNA"/>
</dbReference>
<dbReference type="Gene3D" id="1.10.3210.50">
    <property type="match status" value="1"/>
</dbReference>
<evidence type="ECO:0000313" key="2">
    <source>
        <dbReference type="EMBL" id="KYG70162.1"/>
    </source>
</evidence>
<feature type="domain" description="HD" evidence="1">
    <location>
        <begin position="34"/>
        <end position="138"/>
    </location>
</feature>
<dbReference type="SUPFAM" id="SSF109604">
    <property type="entry name" value="HD-domain/PDEase-like"/>
    <property type="match status" value="1"/>
</dbReference>
<proteinExistence type="predicted"/>
<dbReference type="OrthoDB" id="5291051at2"/>
<dbReference type="CDD" id="cd00077">
    <property type="entry name" value="HDc"/>
    <property type="match status" value="1"/>
</dbReference>
<reference evidence="2 3" key="1">
    <citation type="submission" date="2016-03" db="EMBL/GenBank/DDBJ databases">
        <authorList>
            <person name="Ploux O."/>
        </authorList>
    </citation>
    <scope>NUCLEOTIDE SEQUENCE [LARGE SCALE GENOMIC DNA]</scope>
    <source>
        <strain evidence="2 3">BER2</strain>
    </source>
</reference>
<dbReference type="AlphaFoldDB" id="A0A150WV43"/>
<dbReference type="GO" id="GO:0016787">
    <property type="term" value="F:hydrolase activity"/>
    <property type="evidence" value="ECO:0007669"/>
    <property type="project" value="UniProtKB-KW"/>
</dbReference>